<dbReference type="OrthoDB" id="2884638at2759"/>
<dbReference type="Proteomes" id="UP000070700">
    <property type="component" value="Unassembled WGS sequence"/>
</dbReference>
<accession>A0A194X8K1</accession>
<dbReference type="AlphaFoldDB" id="A0A194X8K1"/>
<reference evidence="1 2" key="1">
    <citation type="submission" date="2015-10" db="EMBL/GenBank/DDBJ databases">
        <title>Full genome of DAOMC 229536 Phialocephala scopiformis, a fungal endophyte of spruce producing the potent anti-insectan compound rugulosin.</title>
        <authorList>
            <consortium name="DOE Joint Genome Institute"/>
            <person name="Walker A.K."/>
            <person name="Frasz S.L."/>
            <person name="Seifert K.A."/>
            <person name="Miller J.D."/>
            <person name="Mondo S.J."/>
            <person name="Labutti K."/>
            <person name="Lipzen A."/>
            <person name="Dockter R."/>
            <person name="Kennedy M."/>
            <person name="Grigoriev I.V."/>
            <person name="Spatafora J.W."/>
        </authorList>
    </citation>
    <scope>NUCLEOTIDE SEQUENCE [LARGE SCALE GENOMIC DNA]</scope>
    <source>
        <strain evidence="1 2">CBS 120377</strain>
    </source>
</reference>
<gene>
    <name evidence="1" type="ORF">LY89DRAFT_75184</name>
</gene>
<dbReference type="GeneID" id="28830964"/>
<dbReference type="KEGG" id="psco:LY89DRAFT_75184"/>
<evidence type="ECO:0000313" key="1">
    <source>
        <dbReference type="EMBL" id="KUJ16117.1"/>
    </source>
</evidence>
<name>A0A194X8K1_MOLSC</name>
<evidence type="ECO:0000313" key="2">
    <source>
        <dbReference type="Proteomes" id="UP000070700"/>
    </source>
</evidence>
<dbReference type="InParanoid" id="A0A194X8K1"/>
<keyword evidence="2" id="KW-1185">Reference proteome</keyword>
<dbReference type="RefSeq" id="XP_018070472.1">
    <property type="nucleotide sequence ID" value="XM_018221238.1"/>
</dbReference>
<sequence>MKTLYIVFASVALSSPLLEKRYDLDHNGILDWCYTDGDVVSCLLSEASYVWTTFTATMSTQAIATPISTAASITTTPASFVVSTASPSLPTGTLPSPDAWAKDNSTRWHVSDVGSIYSSTLARLGWDNGRTSVLNNTPFWNFGDVLSLDGLQDGFSTGPAFYGTPDDILRVDMKNVTNVLDLLFCPPAASDPTPESPTPFWGLSTSNVAEVSPGLGIGFVWEIWRDTTGLTQDRGLGMYRATLGPELPIANRTGSLIAGLDALP</sequence>
<organism evidence="1 2">
    <name type="scientific">Mollisia scopiformis</name>
    <name type="common">Conifer needle endophyte fungus</name>
    <name type="synonym">Phialocephala scopiformis</name>
    <dbReference type="NCBI Taxonomy" id="149040"/>
    <lineage>
        <taxon>Eukaryota</taxon>
        <taxon>Fungi</taxon>
        <taxon>Dikarya</taxon>
        <taxon>Ascomycota</taxon>
        <taxon>Pezizomycotina</taxon>
        <taxon>Leotiomycetes</taxon>
        <taxon>Helotiales</taxon>
        <taxon>Mollisiaceae</taxon>
        <taxon>Mollisia</taxon>
    </lineage>
</organism>
<proteinExistence type="predicted"/>
<protein>
    <submittedName>
        <fullName evidence="1">Uncharacterized protein</fullName>
    </submittedName>
</protein>
<dbReference type="EMBL" id="KQ947416">
    <property type="protein sequence ID" value="KUJ16117.1"/>
    <property type="molecule type" value="Genomic_DNA"/>
</dbReference>